<proteinExistence type="predicted"/>
<evidence type="ECO:0000313" key="5">
    <source>
        <dbReference type="Proteomes" id="UP000007110"/>
    </source>
</evidence>
<dbReference type="PROSITE" id="PS01359">
    <property type="entry name" value="ZF_PHD_1"/>
    <property type="match status" value="1"/>
</dbReference>
<name>A0A7M7SSH5_STRPU</name>
<evidence type="ECO:0000256" key="3">
    <source>
        <dbReference type="ARBA" id="ARBA00022833"/>
    </source>
</evidence>
<sequence length="118" mass="13918">MLSSYTSMINTDVDECYCMDKINKSDNYVTCESCTNHFHVTCEEYLNNDKLADQRLIWICSCCGHSNIGDRIFDKVCIPSHYNRYEPLMSADDDDDNDDENMEIFKQTRRVRTSKKRF</sequence>
<dbReference type="KEGG" id="spu:115919175"/>
<dbReference type="OMA" id="VTCEEYL"/>
<dbReference type="GO" id="GO:0008270">
    <property type="term" value="F:zinc ion binding"/>
    <property type="evidence" value="ECO:0007669"/>
    <property type="project" value="UniProtKB-KW"/>
</dbReference>
<dbReference type="SUPFAM" id="SSF57903">
    <property type="entry name" value="FYVE/PHD zinc finger"/>
    <property type="match status" value="1"/>
</dbReference>
<dbReference type="GeneID" id="115919175"/>
<dbReference type="InterPro" id="IPR013083">
    <property type="entry name" value="Znf_RING/FYVE/PHD"/>
</dbReference>
<dbReference type="InterPro" id="IPR019786">
    <property type="entry name" value="Zinc_finger_PHD-type_CS"/>
</dbReference>
<keyword evidence="5" id="KW-1185">Reference proteome</keyword>
<dbReference type="Gene3D" id="3.30.40.10">
    <property type="entry name" value="Zinc/RING finger domain, C3HC4 (zinc finger)"/>
    <property type="match status" value="1"/>
</dbReference>
<reference evidence="5" key="1">
    <citation type="submission" date="2015-02" db="EMBL/GenBank/DDBJ databases">
        <title>Genome sequencing for Strongylocentrotus purpuratus.</title>
        <authorList>
            <person name="Murali S."/>
            <person name="Liu Y."/>
            <person name="Vee V."/>
            <person name="English A."/>
            <person name="Wang M."/>
            <person name="Skinner E."/>
            <person name="Han Y."/>
            <person name="Muzny D.M."/>
            <person name="Worley K.C."/>
            <person name="Gibbs R.A."/>
        </authorList>
    </citation>
    <scope>NUCLEOTIDE SEQUENCE</scope>
</reference>
<protein>
    <recommendedName>
        <fullName evidence="6">PHD-type domain-containing protein</fullName>
    </recommendedName>
</protein>
<keyword evidence="1" id="KW-0479">Metal-binding</keyword>
<evidence type="ECO:0000256" key="1">
    <source>
        <dbReference type="ARBA" id="ARBA00022723"/>
    </source>
</evidence>
<dbReference type="InterPro" id="IPR011011">
    <property type="entry name" value="Znf_FYVE_PHD"/>
</dbReference>
<keyword evidence="3" id="KW-0862">Zinc</keyword>
<dbReference type="Proteomes" id="UP000007110">
    <property type="component" value="Unassembled WGS sequence"/>
</dbReference>
<evidence type="ECO:0008006" key="6">
    <source>
        <dbReference type="Google" id="ProtNLM"/>
    </source>
</evidence>
<keyword evidence="2" id="KW-0863">Zinc-finger</keyword>
<dbReference type="RefSeq" id="XP_030828164.1">
    <property type="nucleotide sequence ID" value="XM_030972304.1"/>
</dbReference>
<dbReference type="EnsemblMetazoa" id="XM_030972304">
    <property type="protein sequence ID" value="XP_030828164"/>
    <property type="gene ID" value="LOC115919175"/>
</dbReference>
<dbReference type="OrthoDB" id="10095278at2759"/>
<dbReference type="AlphaFoldDB" id="A0A7M7SSH5"/>
<evidence type="ECO:0000256" key="2">
    <source>
        <dbReference type="ARBA" id="ARBA00022771"/>
    </source>
</evidence>
<evidence type="ECO:0000313" key="4">
    <source>
        <dbReference type="EnsemblMetazoa" id="XP_030828164"/>
    </source>
</evidence>
<reference evidence="4" key="2">
    <citation type="submission" date="2021-01" db="UniProtKB">
        <authorList>
            <consortium name="EnsemblMetazoa"/>
        </authorList>
    </citation>
    <scope>IDENTIFICATION</scope>
</reference>
<organism evidence="4 5">
    <name type="scientific">Strongylocentrotus purpuratus</name>
    <name type="common">Purple sea urchin</name>
    <dbReference type="NCBI Taxonomy" id="7668"/>
    <lineage>
        <taxon>Eukaryota</taxon>
        <taxon>Metazoa</taxon>
        <taxon>Echinodermata</taxon>
        <taxon>Eleutherozoa</taxon>
        <taxon>Echinozoa</taxon>
        <taxon>Echinoidea</taxon>
        <taxon>Euechinoidea</taxon>
        <taxon>Echinacea</taxon>
        <taxon>Camarodonta</taxon>
        <taxon>Echinidea</taxon>
        <taxon>Strongylocentrotidae</taxon>
        <taxon>Strongylocentrotus</taxon>
    </lineage>
</organism>
<accession>A0A7M7SSH5</accession>
<dbReference type="InParanoid" id="A0A7M7SSH5"/>